<keyword evidence="2" id="KW-0813">Transport</keyword>
<evidence type="ECO:0000256" key="5">
    <source>
        <dbReference type="ARBA" id="ARBA00023136"/>
    </source>
</evidence>
<feature type="compositionally biased region" description="Low complexity" evidence="6">
    <location>
        <begin position="1"/>
        <end position="18"/>
    </location>
</feature>
<proteinExistence type="predicted"/>
<dbReference type="Proteomes" id="UP001265746">
    <property type="component" value="Unassembled WGS sequence"/>
</dbReference>
<gene>
    <name evidence="8" type="ORF">N8I77_012233</name>
</gene>
<feature type="transmembrane region" description="Helical" evidence="7">
    <location>
        <begin position="264"/>
        <end position="284"/>
    </location>
</feature>
<reference evidence="8" key="1">
    <citation type="submission" date="2023-06" db="EMBL/GenBank/DDBJ databases">
        <authorList>
            <person name="Noh H."/>
        </authorList>
    </citation>
    <scope>NUCLEOTIDE SEQUENCE</scope>
    <source>
        <strain evidence="8">DUCC20226</strain>
    </source>
</reference>
<dbReference type="SUPFAM" id="SSF103473">
    <property type="entry name" value="MFS general substrate transporter"/>
    <property type="match status" value="1"/>
</dbReference>
<dbReference type="GO" id="GO:0022857">
    <property type="term" value="F:transmembrane transporter activity"/>
    <property type="evidence" value="ECO:0007669"/>
    <property type="project" value="InterPro"/>
</dbReference>
<feature type="transmembrane region" description="Helical" evidence="7">
    <location>
        <begin position="344"/>
        <end position="366"/>
    </location>
</feature>
<keyword evidence="9" id="KW-1185">Reference proteome</keyword>
<dbReference type="GO" id="GO:0016020">
    <property type="term" value="C:membrane"/>
    <property type="evidence" value="ECO:0007669"/>
    <property type="project" value="UniProtKB-SubCell"/>
</dbReference>
<evidence type="ECO:0000313" key="9">
    <source>
        <dbReference type="Proteomes" id="UP001265746"/>
    </source>
</evidence>
<dbReference type="Pfam" id="PF07690">
    <property type="entry name" value="MFS_1"/>
    <property type="match status" value="1"/>
</dbReference>
<feature type="region of interest" description="Disordered" evidence="6">
    <location>
        <begin position="1"/>
        <end position="31"/>
    </location>
</feature>
<dbReference type="PANTHER" id="PTHR43791:SF65">
    <property type="entry name" value="MAJOR FACILITATOR SUPERFAMILY (MFS) PROFILE DOMAIN-CONTAINING PROTEIN-RELATED"/>
    <property type="match status" value="1"/>
</dbReference>
<dbReference type="EMBL" id="JAUJFL010000008">
    <property type="protein sequence ID" value="KAK2598850.1"/>
    <property type="molecule type" value="Genomic_DNA"/>
</dbReference>
<feature type="transmembrane region" description="Helical" evidence="7">
    <location>
        <begin position="199"/>
        <end position="218"/>
    </location>
</feature>
<dbReference type="InterPro" id="IPR036259">
    <property type="entry name" value="MFS_trans_sf"/>
</dbReference>
<dbReference type="InterPro" id="IPR011701">
    <property type="entry name" value="MFS"/>
</dbReference>
<feature type="transmembrane region" description="Helical" evidence="7">
    <location>
        <begin position="169"/>
        <end position="187"/>
    </location>
</feature>
<name>A0AAD9S4C1_PHOAM</name>
<evidence type="ECO:0000313" key="8">
    <source>
        <dbReference type="EMBL" id="KAK2598850.1"/>
    </source>
</evidence>
<comment type="subcellular location">
    <subcellularLocation>
        <location evidence="1">Membrane</location>
        <topology evidence="1">Multi-pass membrane protein</topology>
    </subcellularLocation>
</comment>
<evidence type="ECO:0000256" key="1">
    <source>
        <dbReference type="ARBA" id="ARBA00004141"/>
    </source>
</evidence>
<keyword evidence="5 7" id="KW-0472">Membrane</keyword>
<evidence type="ECO:0000256" key="3">
    <source>
        <dbReference type="ARBA" id="ARBA00022692"/>
    </source>
</evidence>
<evidence type="ECO:0008006" key="10">
    <source>
        <dbReference type="Google" id="ProtNLM"/>
    </source>
</evidence>
<protein>
    <recommendedName>
        <fullName evidence="10">Transporter</fullName>
    </recommendedName>
</protein>
<comment type="caution">
    <text evidence="8">The sequence shown here is derived from an EMBL/GenBank/DDBJ whole genome shotgun (WGS) entry which is preliminary data.</text>
</comment>
<accession>A0AAD9S4C1</accession>
<feature type="transmembrane region" description="Helical" evidence="7">
    <location>
        <begin position="416"/>
        <end position="446"/>
    </location>
</feature>
<dbReference type="Gene3D" id="1.20.1250.20">
    <property type="entry name" value="MFS general substrate transporter like domains"/>
    <property type="match status" value="1"/>
</dbReference>
<dbReference type="AlphaFoldDB" id="A0AAD9S4C1"/>
<evidence type="ECO:0000256" key="6">
    <source>
        <dbReference type="SAM" id="MobiDB-lite"/>
    </source>
</evidence>
<evidence type="ECO:0000256" key="4">
    <source>
        <dbReference type="ARBA" id="ARBA00022989"/>
    </source>
</evidence>
<feature type="transmembrane region" description="Helical" evidence="7">
    <location>
        <begin position="230"/>
        <end position="252"/>
    </location>
</feature>
<organism evidence="8 9">
    <name type="scientific">Phomopsis amygdali</name>
    <name type="common">Fusicoccum amygdali</name>
    <dbReference type="NCBI Taxonomy" id="1214568"/>
    <lineage>
        <taxon>Eukaryota</taxon>
        <taxon>Fungi</taxon>
        <taxon>Dikarya</taxon>
        <taxon>Ascomycota</taxon>
        <taxon>Pezizomycotina</taxon>
        <taxon>Sordariomycetes</taxon>
        <taxon>Sordariomycetidae</taxon>
        <taxon>Diaporthales</taxon>
        <taxon>Diaporthaceae</taxon>
        <taxon>Diaporthe</taxon>
    </lineage>
</organism>
<dbReference type="PANTHER" id="PTHR43791">
    <property type="entry name" value="PERMEASE-RELATED"/>
    <property type="match status" value="1"/>
</dbReference>
<dbReference type="FunFam" id="1.20.1250.20:FF:000106">
    <property type="entry name" value="MFS transporter, putative"/>
    <property type="match status" value="1"/>
</dbReference>
<keyword evidence="4 7" id="KW-1133">Transmembrane helix</keyword>
<evidence type="ECO:0000256" key="7">
    <source>
        <dbReference type="SAM" id="Phobius"/>
    </source>
</evidence>
<feature type="compositionally biased region" description="Basic and acidic residues" evidence="6">
    <location>
        <begin position="19"/>
        <end position="31"/>
    </location>
</feature>
<sequence length="447" mass="50619">MPAQQADVNPAPAAPNAQSDHDSLGSKTTREVEVLHESDGAAAQALMVQENRRMEAALGDAILRFLRIRKGRDKETQDLDAVATRPSIWDSENVEEYKELYIHPQWENRTAFDPLFRWSWREESAVRRKVDWKIMAIYDQNIGQTISRVGFLVAELPSQLISKRIGPDLWIPIQICIFSVISALQFFLQGRASFLATRYLIATFQGGFIPDTILYLSYWYTGKSLPIRLAWFWMSSQLVDIGVGFAAVGLLSMRGILGYEGWRWLFLIEGAFTFLIGVGSFFLMPQSPARTKSWWNSKGYFNEKEEKIIVNSVIRDDPHKGGMYNRQGLSVRQIWECSKDYDMWPLYALGLLFGLPKYPVGQYLTISFRGLGFSVIQTNLLSIPNVVGSCIMMLLITAFSEAVNNRSFVSMAEDAWLLPCFAALIALPDPIGSWVYFAIATVLLSFP</sequence>
<evidence type="ECO:0000256" key="2">
    <source>
        <dbReference type="ARBA" id="ARBA00022448"/>
    </source>
</evidence>
<keyword evidence="3 7" id="KW-0812">Transmembrane</keyword>
<feature type="transmembrane region" description="Helical" evidence="7">
    <location>
        <begin position="378"/>
        <end position="396"/>
    </location>
</feature>